<feature type="chain" id="PRO_5034508631" evidence="2">
    <location>
        <begin position="22"/>
        <end position="471"/>
    </location>
</feature>
<feature type="transmembrane region" description="Helical" evidence="1">
    <location>
        <begin position="100"/>
        <end position="117"/>
    </location>
</feature>
<keyword evidence="1" id="KW-0812">Transmembrane</keyword>
<keyword evidence="1" id="KW-1133">Transmembrane helix</keyword>
<feature type="signal peptide" evidence="2">
    <location>
        <begin position="1"/>
        <end position="21"/>
    </location>
</feature>
<keyword evidence="4" id="KW-1185">Reference proteome</keyword>
<evidence type="ECO:0000256" key="1">
    <source>
        <dbReference type="SAM" id="Phobius"/>
    </source>
</evidence>
<comment type="caution">
    <text evidence="3">The sequence shown here is derived from an EMBL/GenBank/DDBJ whole genome shotgun (WGS) entry which is preliminary data.</text>
</comment>
<evidence type="ECO:0000313" key="4">
    <source>
        <dbReference type="Proteomes" id="UP000521872"/>
    </source>
</evidence>
<proteinExistence type="predicted"/>
<name>A0A8H4QJD9_9AGAR</name>
<dbReference type="EMBL" id="JAACJL010000057">
    <property type="protein sequence ID" value="KAF4612200.1"/>
    <property type="molecule type" value="Genomic_DNA"/>
</dbReference>
<evidence type="ECO:0000256" key="2">
    <source>
        <dbReference type="SAM" id="SignalP"/>
    </source>
</evidence>
<sequence>MLLYVLLPWLVSLYSTTVSLGAPASAPGNFTSPSMGLCATPSMFIEPTLPTQTPVSNHRTLQDIIWSCVATMVACSWVSVHPNMPGVEERPVSRHLRHLAYVFWAIVAPEALIFWAMRQWHGARTIEKEFKKEKWTTTHGHFLQMGGFVFEYEEEEKDGTKLKKKIVVNPQKLRQWVDEGRIKLPNVRKRDIDDLSKTSVLARAIVTVQVLWFALQCIARHIENLPITKLELTTAALAAVNGALYLCWADKPFEPTSTISIPIPAGENLDDFKVTMIPHRHYKFCWSILHTLFIEWPRIAFLNIYHNLGSKEGRWKPHIYFDRVSSYYAYPISNVFTRYFTNFCACVVGLVFAGIHCAGWNFNFPTTFEKDLWRGCSAVIFLVPISIFCFSASMKVFRVYLRQPKPHTRKRIVMLVIFFPPAAIGWITTVVLIPVYIFGRIGLLFEAFYSLRDLAPGTMDLVKWSTFIPHV</sequence>
<evidence type="ECO:0000313" key="3">
    <source>
        <dbReference type="EMBL" id="KAF4612200.1"/>
    </source>
</evidence>
<keyword evidence="1" id="KW-0472">Membrane</keyword>
<accession>A0A8H4QJD9</accession>
<feature type="transmembrane region" description="Helical" evidence="1">
    <location>
        <begin position="372"/>
        <end position="391"/>
    </location>
</feature>
<keyword evidence="2" id="KW-0732">Signal</keyword>
<reference evidence="3 4" key="1">
    <citation type="submission" date="2019-12" db="EMBL/GenBank/DDBJ databases">
        <authorList>
            <person name="Floudas D."/>
            <person name="Bentzer J."/>
            <person name="Ahren D."/>
            <person name="Johansson T."/>
            <person name="Persson P."/>
            <person name="Tunlid A."/>
        </authorList>
    </citation>
    <scope>NUCLEOTIDE SEQUENCE [LARGE SCALE GENOMIC DNA]</scope>
    <source>
        <strain evidence="3 4">CBS 102.39</strain>
    </source>
</reference>
<feature type="transmembrane region" description="Helical" evidence="1">
    <location>
        <begin position="339"/>
        <end position="360"/>
    </location>
</feature>
<dbReference type="PANTHER" id="PTHR35043">
    <property type="entry name" value="TRANSCRIPTION FACTOR DOMAIN-CONTAINING PROTEIN"/>
    <property type="match status" value="1"/>
</dbReference>
<dbReference type="Proteomes" id="UP000521872">
    <property type="component" value="Unassembled WGS sequence"/>
</dbReference>
<dbReference type="AlphaFoldDB" id="A0A8H4QJD9"/>
<gene>
    <name evidence="3" type="ORF">D9613_003696</name>
</gene>
<protein>
    <submittedName>
        <fullName evidence="3">Uncharacterized protein</fullName>
    </submittedName>
</protein>
<feature type="transmembrane region" description="Helical" evidence="1">
    <location>
        <begin position="412"/>
        <end position="438"/>
    </location>
</feature>
<dbReference type="PANTHER" id="PTHR35043:SF7">
    <property type="entry name" value="TRANSCRIPTION FACTOR DOMAIN-CONTAINING PROTEIN"/>
    <property type="match status" value="1"/>
</dbReference>
<organism evidence="3 4">
    <name type="scientific">Agrocybe pediades</name>
    <dbReference type="NCBI Taxonomy" id="84607"/>
    <lineage>
        <taxon>Eukaryota</taxon>
        <taxon>Fungi</taxon>
        <taxon>Dikarya</taxon>
        <taxon>Basidiomycota</taxon>
        <taxon>Agaricomycotina</taxon>
        <taxon>Agaricomycetes</taxon>
        <taxon>Agaricomycetidae</taxon>
        <taxon>Agaricales</taxon>
        <taxon>Agaricineae</taxon>
        <taxon>Strophariaceae</taxon>
        <taxon>Agrocybe</taxon>
    </lineage>
</organism>